<dbReference type="SMART" id="SM00369">
    <property type="entry name" value="LRR_TYP"/>
    <property type="match status" value="14"/>
</dbReference>
<evidence type="ECO:0000256" key="2">
    <source>
        <dbReference type="ARBA" id="ARBA00022737"/>
    </source>
</evidence>
<dbReference type="PROSITE" id="PS00018">
    <property type="entry name" value="EF_HAND_1"/>
    <property type="match status" value="1"/>
</dbReference>
<dbReference type="EMBL" id="JAQMWT010000075">
    <property type="protein sequence ID" value="KAJ8611434.1"/>
    <property type="molecule type" value="Genomic_DNA"/>
</dbReference>
<keyword evidence="3" id="KW-0106">Calcium</keyword>
<dbReference type="InterPro" id="IPR003591">
    <property type="entry name" value="Leu-rich_rpt_typical-subtyp"/>
</dbReference>
<dbReference type="Proteomes" id="UP001230188">
    <property type="component" value="Unassembled WGS sequence"/>
</dbReference>
<dbReference type="CDD" id="cd00051">
    <property type="entry name" value="EFh"/>
    <property type="match status" value="1"/>
</dbReference>
<feature type="region of interest" description="Disordered" evidence="4">
    <location>
        <begin position="361"/>
        <end position="447"/>
    </location>
</feature>
<dbReference type="Pfam" id="PF13855">
    <property type="entry name" value="LRR_8"/>
    <property type="match status" value="3"/>
</dbReference>
<dbReference type="GO" id="GO:0005737">
    <property type="term" value="C:cytoplasm"/>
    <property type="evidence" value="ECO:0007669"/>
    <property type="project" value="TreeGrafter"/>
</dbReference>
<dbReference type="SMART" id="SM00364">
    <property type="entry name" value="LRR_BAC"/>
    <property type="match status" value="10"/>
</dbReference>
<name>A0AAD7ULW6_9STRA</name>
<keyword evidence="7" id="KW-1185">Reference proteome</keyword>
<dbReference type="SMART" id="SM00054">
    <property type="entry name" value="EFh"/>
    <property type="match status" value="3"/>
</dbReference>
<feature type="compositionally biased region" description="Basic and acidic residues" evidence="4">
    <location>
        <begin position="417"/>
        <end position="447"/>
    </location>
</feature>
<dbReference type="PANTHER" id="PTHR48051">
    <property type="match status" value="1"/>
</dbReference>
<feature type="domain" description="EF-hand" evidence="5">
    <location>
        <begin position="233"/>
        <end position="268"/>
    </location>
</feature>
<feature type="compositionally biased region" description="Basic residues" evidence="4">
    <location>
        <begin position="390"/>
        <end position="403"/>
    </location>
</feature>
<proteinExistence type="predicted"/>
<organism evidence="6 7">
    <name type="scientific">Chrysophaeum taylorii</name>
    <dbReference type="NCBI Taxonomy" id="2483200"/>
    <lineage>
        <taxon>Eukaryota</taxon>
        <taxon>Sar</taxon>
        <taxon>Stramenopiles</taxon>
        <taxon>Ochrophyta</taxon>
        <taxon>Pelagophyceae</taxon>
        <taxon>Pelagomonadales</taxon>
        <taxon>Pelagomonadaceae</taxon>
        <taxon>Chrysophaeum</taxon>
    </lineage>
</organism>
<dbReference type="AlphaFoldDB" id="A0AAD7ULW6"/>
<dbReference type="PROSITE" id="PS50222">
    <property type="entry name" value="EF_HAND_2"/>
    <property type="match status" value="1"/>
</dbReference>
<dbReference type="InterPro" id="IPR050216">
    <property type="entry name" value="LRR_domain-containing"/>
</dbReference>
<evidence type="ECO:0000313" key="7">
    <source>
        <dbReference type="Proteomes" id="UP001230188"/>
    </source>
</evidence>
<evidence type="ECO:0000256" key="1">
    <source>
        <dbReference type="ARBA" id="ARBA00022614"/>
    </source>
</evidence>
<dbReference type="GO" id="GO:0005509">
    <property type="term" value="F:calcium ion binding"/>
    <property type="evidence" value="ECO:0007669"/>
    <property type="project" value="InterPro"/>
</dbReference>
<dbReference type="SUPFAM" id="SSF52058">
    <property type="entry name" value="L domain-like"/>
    <property type="match status" value="2"/>
</dbReference>
<dbReference type="InterPro" id="IPR032675">
    <property type="entry name" value="LRR_dom_sf"/>
</dbReference>
<evidence type="ECO:0000256" key="3">
    <source>
        <dbReference type="ARBA" id="ARBA00022837"/>
    </source>
</evidence>
<accession>A0AAD7ULW6</accession>
<keyword evidence="2" id="KW-0677">Repeat</keyword>
<dbReference type="InterPro" id="IPR011992">
    <property type="entry name" value="EF-hand-dom_pair"/>
</dbReference>
<sequence length="1171" mass="131348">MTTTTVGTTKEEPILAAERTKMGGGLWTTEKYGDLSQGDKRLAAAFVTGRVELRQLRGLYKIEFKELAVVYRRTGEDGTKAPLRARVYLTQKTAKKRMADLEETSSVRAEPPRRAGGSEEYRGLVVAKPAREVPLTEEPAVYGYARFIDDRPEIPTTDNALGMNEYKDLLEKARKHAATLRGQATTSHHHQWKSMSYYKRMARKAWEELDKVEEAEMDAEEFKRALDLLDVTMLEPRAIRLFEAADLDNSGFIGMTEFEVALMMHDGAPDAGLTPQDAFKMFDFEKKGTISRTAFPRAAASLEVAKTFPGKPESEERRRAMEALFDVVDKDGSGRSPPAKVPKFLRAFGLATRGAMAINRHALPGRARTRSRPSAGRSRTRGAWSTTCGRARRKRDEKRRARAAARDKLGSSAARDTALRNKERTARLRREQAARSRHREEEKVARNRLAAERALAKRRADAQLRARSAQKEEDRVREIRAAGLDRLEATFRDLRVVPREMFASLAARERLADVVWADFGDNRLEVLPSEGFLMWFASLRYLRLANNRLVSLPGAELGKMGKLQVLRLGRNELTELPSSIGELLELRELDASINRLATLPGAISNLRMLGSLDLASNHIAAVPNGALGPLFGLRTLSLRANRLFELPDDISEAVSLTTLDLHNNRLHALPEHIGDLVRLKRLDVSTNALSTLPDSVFGLASCEVFLLSRNEIVGLGPWIGGWKRATLVDASFNKIARVDRAAGALRSLVDLRLRGNECVSLPPEVGLARQLQTFDCSANALATLPVELGALAHLHTVTLGRNSIAGLLPREIGLLRSATRLDLSYNKIEELPETVRGLQELIVLNLDHNRLETLPDAIFDCARLENLSVAANRLRALPAFGGGGPALRVLDLTSNLIEELPADIARLANITRIYLGKNRLRSLPIEMADLLDLADEVRLDRNPFSDLPPRWSCYDADLAIQWVRDHARFYREALEEWDATGPLHVSGRSNLAAYEAAVKRRCGSTWIDHLTPLLRSYYFRAKRTGTAPRFDKLADDDAKLRATARRKADAIRDFRATKARRDSIFFHRLQEDLYHENLRPRIAVAETRFNLRRERTAALDSTDHDTLLEEVHRRAILQDQREAHVEDIRLQEELLQLQALHQHLLDTCGDPTDGTHFFPPIGGFYSNGYPS</sequence>
<gene>
    <name evidence="6" type="ORF">CTAYLR_009017</name>
</gene>
<comment type="caution">
    <text evidence="6">The sequence shown here is derived from an EMBL/GenBank/DDBJ whole genome shotgun (WGS) entry which is preliminary data.</text>
</comment>
<dbReference type="InterPro" id="IPR001611">
    <property type="entry name" value="Leu-rich_rpt"/>
</dbReference>
<dbReference type="PANTHER" id="PTHR48051:SF1">
    <property type="entry name" value="RAS SUPPRESSOR PROTEIN 1"/>
    <property type="match status" value="1"/>
</dbReference>
<dbReference type="InterPro" id="IPR018247">
    <property type="entry name" value="EF_Hand_1_Ca_BS"/>
</dbReference>
<dbReference type="Gene3D" id="3.80.10.10">
    <property type="entry name" value="Ribonuclease Inhibitor"/>
    <property type="match status" value="2"/>
</dbReference>
<evidence type="ECO:0000313" key="6">
    <source>
        <dbReference type="EMBL" id="KAJ8611434.1"/>
    </source>
</evidence>
<dbReference type="FunFam" id="3.80.10.10:FF:001164">
    <property type="entry name" value="GH01279p"/>
    <property type="match status" value="1"/>
</dbReference>
<evidence type="ECO:0000256" key="4">
    <source>
        <dbReference type="SAM" id="MobiDB-lite"/>
    </source>
</evidence>
<reference evidence="6" key="1">
    <citation type="submission" date="2023-01" db="EMBL/GenBank/DDBJ databases">
        <title>Metagenome sequencing of chrysophaentin producing Chrysophaeum taylorii.</title>
        <authorList>
            <person name="Davison J."/>
            <person name="Bewley C."/>
        </authorList>
    </citation>
    <scope>NUCLEOTIDE SEQUENCE</scope>
    <source>
        <strain evidence="6">NIES-1699</strain>
    </source>
</reference>
<dbReference type="InterPro" id="IPR002048">
    <property type="entry name" value="EF_hand_dom"/>
</dbReference>
<dbReference type="PROSITE" id="PS51450">
    <property type="entry name" value="LRR"/>
    <property type="match status" value="3"/>
</dbReference>
<protein>
    <recommendedName>
        <fullName evidence="5">EF-hand domain-containing protein</fullName>
    </recommendedName>
</protein>
<dbReference type="SUPFAM" id="SSF47473">
    <property type="entry name" value="EF-hand"/>
    <property type="match status" value="1"/>
</dbReference>
<evidence type="ECO:0000259" key="5">
    <source>
        <dbReference type="PROSITE" id="PS50222"/>
    </source>
</evidence>
<keyword evidence="1" id="KW-0433">Leucine-rich repeat</keyword>
<dbReference type="Gene3D" id="1.10.238.10">
    <property type="entry name" value="EF-hand"/>
    <property type="match status" value="2"/>
</dbReference>